<name>A0ABS2XX85_POLSP</name>
<evidence type="ECO:0000256" key="1">
    <source>
        <dbReference type="ARBA" id="ARBA00009480"/>
    </source>
</evidence>
<protein>
    <recommendedName>
        <fullName evidence="7">Synaptosomal-associated protein</fullName>
    </recommendedName>
</protein>
<comment type="caution">
    <text evidence="10">The sequence shown here is derived from an EMBL/GenBank/DDBJ whole genome shotgun (WGS) entry which is preliminary data.</text>
</comment>
<dbReference type="EMBL" id="JAAWVQ010082203">
    <property type="protein sequence ID" value="MBN3278763.1"/>
    <property type="molecule type" value="Genomic_DNA"/>
</dbReference>
<keyword evidence="11" id="KW-1185">Reference proteome</keyword>
<dbReference type="Pfam" id="PF00835">
    <property type="entry name" value="SNAP-25"/>
    <property type="match status" value="1"/>
</dbReference>
<evidence type="ECO:0000256" key="6">
    <source>
        <dbReference type="ARBA" id="ARBA00034102"/>
    </source>
</evidence>
<evidence type="ECO:0000313" key="11">
    <source>
        <dbReference type="Proteomes" id="UP001166093"/>
    </source>
</evidence>
<reference evidence="10" key="1">
    <citation type="journal article" date="2021" name="Cell">
        <title>Tracing the genetic footprints of vertebrate landing in non-teleost ray-finned fishes.</title>
        <authorList>
            <person name="Bi X."/>
            <person name="Wang K."/>
            <person name="Yang L."/>
            <person name="Pan H."/>
            <person name="Jiang H."/>
            <person name="Wei Q."/>
            <person name="Fang M."/>
            <person name="Yu H."/>
            <person name="Zhu C."/>
            <person name="Cai Y."/>
            <person name="He Y."/>
            <person name="Gan X."/>
            <person name="Zeng H."/>
            <person name="Yu D."/>
            <person name="Zhu Y."/>
            <person name="Jiang H."/>
            <person name="Qiu Q."/>
            <person name="Yang H."/>
            <person name="Zhang Y.E."/>
            <person name="Wang W."/>
            <person name="Zhu M."/>
            <person name="He S."/>
            <person name="Zhang G."/>
        </authorList>
    </citation>
    <scope>NUCLEOTIDE SEQUENCE</scope>
    <source>
        <strain evidence="10">Pddl_001</strain>
    </source>
</reference>
<dbReference type="SMART" id="SM00397">
    <property type="entry name" value="t_SNARE"/>
    <property type="match status" value="1"/>
</dbReference>
<evidence type="ECO:0000256" key="5">
    <source>
        <dbReference type="ARBA" id="ARBA00023054"/>
    </source>
</evidence>
<keyword evidence="4" id="KW-0770">Synapse</keyword>
<evidence type="ECO:0000256" key="4">
    <source>
        <dbReference type="ARBA" id="ARBA00023018"/>
    </source>
</evidence>
<comment type="similarity">
    <text evidence="1 7">Belongs to the SNAP-25 family.</text>
</comment>
<feature type="coiled-coil region" evidence="8">
    <location>
        <begin position="14"/>
        <end position="41"/>
    </location>
</feature>
<feature type="domain" description="T-SNARE coiled-coil homology" evidence="9">
    <location>
        <begin position="160"/>
        <end position="201"/>
    </location>
</feature>
<feature type="non-terminal residue" evidence="10">
    <location>
        <position position="1"/>
    </location>
</feature>
<dbReference type="InterPro" id="IPR000727">
    <property type="entry name" value="T_SNARE_dom"/>
</dbReference>
<proteinExistence type="inferred from homology"/>
<accession>A0ABS2XX85</accession>
<evidence type="ECO:0000256" key="8">
    <source>
        <dbReference type="SAM" id="Coils"/>
    </source>
</evidence>
<organism evidence="10 11">
    <name type="scientific">Polyodon spathula</name>
    <name type="common">North American paddlefish</name>
    <name type="synonym">Squalus spathula</name>
    <dbReference type="NCBI Taxonomy" id="7913"/>
    <lineage>
        <taxon>Eukaryota</taxon>
        <taxon>Metazoa</taxon>
        <taxon>Chordata</taxon>
        <taxon>Craniata</taxon>
        <taxon>Vertebrata</taxon>
        <taxon>Euteleostomi</taxon>
        <taxon>Actinopterygii</taxon>
        <taxon>Chondrostei</taxon>
        <taxon>Acipenseriformes</taxon>
        <taxon>Polyodontidae</taxon>
        <taxon>Polyodon</taxon>
    </lineage>
</organism>
<feature type="coiled-coil region" evidence="8">
    <location>
        <begin position="75"/>
        <end position="102"/>
    </location>
</feature>
<evidence type="ECO:0000256" key="2">
    <source>
        <dbReference type="ARBA" id="ARBA00022599"/>
    </source>
</evidence>
<dbReference type="Gene3D" id="1.20.5.110">
    <property type="match status" value="3"/>
</dbReference>
<keyword evidence="2" id="KW-0771">Synaptosome</keyword>
<evidence type="ECO:0000256" key="3">
    <source>
        <dbReference type="ARBA" id="ARBA00022737"/>
    </source>
</evidence>
<evidence type="ECO:0000259" key="9">
    <source>
        <dbReference type="PROSITE" id="PS50192"/>
    </source>
</evidence>
<sequence>MKGAVLPLPAPEQLDRTEEGLDQINRDMKEAEKNLTDMAQCCGLCVCPCGKMRKTLNHDKASDPTVPGRLQCEQLERVEDGLDQINQNMKEAEKNLSNLGKCCGLCSCEKLKDFEAGGAYKKVWGNNQDTVVSSQPASRVLDEREKMTMSGGHIRRVTNDAREDEMDENLEQVGSILGNLRNMALDMGNEIDTQNIQIDRIMDKASPGLSL</sequence>
<dbReference type="SUPFAM" id="SSF58038">
    <property type="entry name" value="SNARE fusion complex"/>
    <property type="match status" value="3"/>
</dbReference>
<keyword evidence="5 8" id="KW-0175">Coiled coil</keyword>
<dbReference type="Proteomes" id="UP001166093">
    <property type="component" value="Unassembled WGS sequence"/>
</dbReference>
<dbReference type="PANTHER" id="PTHR19305:SF22">
    <property type="entry name" value="SYNAPTOSOMAL-ASSOCIATED PROTEIN"/>
    <property type="match status" value="1"/>
</dbReference>
<feature type="non-terminal residue" evidence="10">
    <location>
        <position position="211"/>
    </location>
</feature>
<keyword evidence="3" id="KW-0677">Repeat</keyword>
<gene>
    <name evidence="10" type="primary">Snap25</name>
    <name evidence="10" type="ORF">GTO93_0015600</name>
</gene>
<dbReference type="InterPro" id="IPR000928">
    <property type="entry name" value="SNAP-25_dom"/>
</dbReference>
<evidence type="ECO:0000256" key="7">
    <source>
        <dbReference type="RuleBase" id="RU003496"/>
    </source>
</evidence>
<dbReference type="PROSITE" id="PS50192">
    <property type="entry name" value="T_SNARE"/>
    <property type="match status" value="1"/>
</dbReference>
<evidence type="ECO:0000313" key="10">
    <source>
        <dbReference type="EMBL" id="MBN3278763.1"/>
    </source>
</evidence>
<dbReference type="PANTHER" id="PTHR19305">
    <property type="entry name" value="SYNAPTOSOMAL ASSOCIATED PROTEIN"/>
    <property type="match status" value="1"/>
</dbReference>
<comment type="subcellular location">
    <subcellularLocation>
        <location evidence="6">Synapse</location>
        <location evidence="6">Synaptosome</location>
    </subcellularLocation>
</comment>